<feature type="transmembrane region" description="Helical" evidence="1">
    <location>
        <begin position="377"/>
        <end position="396"/>
    </location>
</feature>
<protein>
    <recommendedName>
        <fullName evidence="4">Integral membrane protein</fullName>
    </recommendedName>
</protein>
<reference evidence="3" key="1">
    <citation type="submission" date="2016-02" db="EMBL/GenBank/DDBJ databases">
        <authorList>
            <person name="Wibberg D."/>
        </authorList>
    </citation>
    <scope>NUCLEOTIDE SEQUENCE [LARGE SCALE GENOMIC DNA]</scope>
</reference>
<name>A0A1C3NY07_9ACTN</name>
<feature type="transmembrane region" description="Helical" evidence="1">
    <location>
        <begin position="89"/>
        <end position="108"/>
    </location>
</feature>
<keyword evidence="1" id="KW-0812">Transmembrane</keyword>
<dbReference type="EMBL" id="FLUV01001101">
    <property type="protein sequence ID" value="SBW22421.1"/>
    <property type="molecule type" value="Genomic_DNA"/>
</dbReference>
<feature type="transmembrane region" description="Helical" evidence="1">
    <location>
        <begin position="462"/>
        <end position="484"/>
    </location>
</feature>
<gene>
    <name evidence="2" type="ORF">FDG2_2609</name>
</gene>
<feature type="transmembrane region" description="Helical" evidence="1">
    <location>
        <begin position="324"/>
        <end position="345"/>
    </location>
</feature>
<organism evidence="2 3">
    <name type="scientific">Candidatus Protofrankia californiensis</name>
    <dbReference type="NCBI Taxonomy" id="1839754"/>
    <lineage>
        <taxon>Bacteria</taxon>
        <taxon>Bacillati</taxon>
        <taxon>Actinomycetota</taxon>
        <taxon>Actinomycetes</taxon>
        <taxon>Frankiales</taxon>
        <taxon>Frankiaceae</taxon>
        <taxon>Protofrankia</taxon>
    </lineage>
</organism>
<accession>A0A1C3NY07</accession>
<feature type="transmembrane region" description="Helical" evidence="1">
    <location>
        <begin position="120"/>
        <end position="138"/>
    </location>
</feature>
<evidence type="ECO:0000256" key="1">
    <source>
        <dbReference type="SAM" id="Phobius"/>
    </source>
</evidence>
<feature type="transmembrane region" description="Helical" evidence="1">
    <location>
        <begin position="212"/>
        <end position="232"/>
    </location>
</feature>
<dbReference type="Proteomes" id="UP000199013">
    <property type="component" value="Unassembled WGS sequence"/>
</dbReference>
<keyword evidence="1" id="KW-0472">Membrane</keyword>
<evidence type="ECO:0000313" key="3">
    <source>
        <dbReference type="Proteomes" id="UP000199013"/>
    </source>
</evidence>
<evidence type="ECO:0008006" key="4">
    <source>
        <dbReference type="Google" id="ProtNLM"/>
    </source>
</evidence>
<keyword evidence="1" id="KW-1133">Transmembrane helix</keyword>
<feature type="transmembrane region" description="Helical" evidence="1">
    <location>
        <begin position="286"/>
        <end position="312"/>
    </location>
</feature>
<proteinExistence type="predicted"/>
<dbReference type="AlphaFoldDB" id="A0A1C3NY07"/>
<sequence>MKVADVPIAAAPSGNGPTDSGRSGIHGRMARLPFTGADSAQPAEIAMWIAAVVACLGLAVLVRAAGRGWEPLPTTFAGLPFTANRRPGVSPVSLLAPAVAAVVLIAAWRGVHTRLRWVPLLVTGYGAALGWIVALAAGNARSGPAGALAVSTFTASDGHLPELGAAETDPTALLRTFTEHAGTYSYGTRAHPPGPALLVWTLARLGITTPTALGIVLTALSAATVPLVAIAVRSLCHETAARRLVPVLVLAPWALWMAASVDGVTAAVGAAFVTLGVVGSEPGRRLWWAAACGLLFGVATLFSYAMPWLGAVVAATYFIRRRPLLNVITGGCFLVPLSLMSLWGFSWPDGLAVAREQAAQAAMQVTRVGAATLPGSVTRLPVGLAVVLVACGPMIVRAARRVRLTPGWPFLVGAVPAILFGMVTGLAAATLERSWLPFYCWLVVPALAPNPRPDGPGDIVRAGALPLGLAGLGALTAIVAQTVVEIGPSGPL</sequence>
<evidence type="ECO:0000313" key="2">
    <source>
        <dbReference type="EMBL" id="SBW22421.1"/>
    </source>
</evidence>
<keyword evidence="3" id="KW-1185">Reference proteome</keyword>
<feature type="transmembrane region" description="Helical" evidence="1">
    <location>
        <begin position="45"/>
        <end position="69"/>
    </location>
</feature>
<feature type="transmembrane region" description="Helical" evidence="1">
    <location>
        <begin position="408"/>
        <end position="428"/>
    </location>
</feature>
<feature type="transmembrane region" description="Helical" evidence="1">
    <location>
        <begin position="244"/>
        <end position="274"/>
    </location>
</feature>